<dbReference type="Gene3D" id="2.60.120.10">
    <property type="entry name" value="Jelly Rolls"/>
    <property type="match status" value="1"/>
</dbReference>
<evidence type="ECO:0000313" key="2">
    <source>
        <dbReference type="EMBL" id="RRB16998.1"/>
    </source>
</evidence>
<dbReference type="SMART" id="SM00100">
    <property type="entry name" value="cNMP"/>
    <property type="match status" value="1"/>
</dbReference>
<dbReference type="Pfam" id="PF00027">
    <property type="entry name" value="cNMP_binding"/>
    <property type="match status" value="1"/>
</dbReference>
<protein>
    <submittedName>
        <fullName evidence="2">Crp/Fnr family transcriptional regulator</fullName>
    </submittedName>
</protein>
<dbReference type="AlphaFoldDB" id="A0A3P1CUS0"/>
<evidence type="ECO:0000313" key="3">
    <source>
        <dbReference type="Proteomes" id="UP000274271"/>
    </source>
</evidence>
<keyword evidence="3" id="KW-1185">Reference proteome</keyword>
<dbReference type="RefSeq" id="WP_124903160.1">
    <property type="nucleotide sequence ID" value="NZ_RQJP01000001.1"/>
</dbReference>
<dbReference type="InterPro" id="IPR000595">
    <property type="entry name" value="cNMP-bd_dom"/>
</dbReference>
<proteinExistence type="predicted"/>
<dbReference type="InterPro" id="IPR018490">
    <property type="entry name" value="cNMP-bd_dom_sf"/>
</dbReference>
<dbReference type="PROSITE" id="PS50042">
    <property type="entry name" value="CNMP_BINDING_3"/>
    <property type="match status" value="1"/>
</dbReference>
<reference evidence="2 3" key="1">
    <citation type="submission" date="2018-11" db="EMBL/GenBank/DDBJ databases">
        <authorList>
            <person name="Zhou Z."/>
            <person name="Wang G."/>
        </authorList>
    </citation>
    <scope>NUCLEOTIDE SEQUENCE [LARGE SCALE GENOMIC DNA]</scope>
    <source>
        <strain evidence="2 3">KCTC42998</strain>
    </source>
</reference>
<accession>A0A3P1CUS0</accession>
<dbReference type="EMBL" id="RQJP01000001">
    <property type="protein sequence ID" value="RRB16998.1"/>
    <property type="molecule type" value="Genomic_DNA"/>
</dbReference>
<evidence type="ECO:0000259" key="1">
    <source>
        <dbReference type="PROSITE" id="PS50042"/>
    </source>
</evidence>
<sequence length="187" mass="21714">MEELENFIKSTIQVDTSALVTIVSNFKVRSVAKGKFILKQGHIATDYFFIKSGAIRIYYDADDKQITGWIALENEFFTELSSLKSQKPSRFTIQTLEDTVLLTITNDKMEKLYKQYPEWQQFGRLVWETAFLKVIDGILDYQTKTAEERYLTALERSDLLQRVPLKHLSSYLGITPTSLSRLRKNIK</sequence>
<dbReference type="CDD" id="cd00038">
    <property type="entry name" value="CAP_ED"/>
    <property type="match status" value="1"/>
</dbReference>
<comment type="caution">
    <text evidence="2">The sequence shown here is derived from an EMBL/GenBank/DDBJ whole genome shotgun (WGS) entry which is preliminary data.</text>
</comment>
<feature type="domain" description="Cyclic nucleotide-binding" evidence="1">
    <location>
        <begin position="14"/>
        <end position="112"/>
    </location>
</feature>
<dbReference type="Proteomes" id="UP000274271">
    <property type="component" value="Unassembled WGS sequence"/>
</dbReference>
<gene>
    <name evidence="2" type="ORF">EHT87_01560</name>
</gene>
<name>A0A3P1CUS0_9BACT</name>
<dbReference type="SUPFAM" id="SSF51206">
    <property type="entry name" value="cAMP-binding domain-like"/>
    <property type="match status" value="1"/>
</dbReference>
<dbReference type="OrthoDB" id="792939at2"/>
<organism evidence="2 3">
    <name type="scientific">Larkinella knui</name>
    <dbReference type="NCBI Taxonomy" id="2025310"/>
    <lineage>
        <taxon>Bacteria</taxon>
        <taxon>Pseudomonadati</taxon>
        <taxon>Bacteroidota</taxon>
        <taxon>Cytophagia</taxon>
        <taxon>Cytophagales</taxon>
        <taxon>Spirosomataceae</taxon>
        <taxon>Larkinella</taxon>
    </lineage>
</organism>
<dbReference type="InterPro" id="IPR014710">
    <property type="entry name" value="RmlC-like_jellyroll"/>
</dbReference>